<organism evidence="6 7">
    <name type="scientific">Arcticibacter pallidicorallinus</name>
    <dbReference type="NCBI Taxonomy" id="1259464"/>
    <lineage>
        <taxon>Bacteria</taxon>
        <taxon>Pseudomonadati</taxon>
        <taxon>Bacteroidota</taxon>
        <taxon>Sphingobacteriia</taxon>
        <taxon>Sphingobacteriales</taxon>
        <taxon>Sphingobacteriaceae</taxon>
        <taxon>Arcticibacter</taxon>
    </lineage>
</organism>
<sequence>MNKNLILIQCNDKVGLVALIARVLTNHNLNITAMREFVDEVENQFFARIECIGSSFNENNLLAELSSDLPDSARISINPKSSKRIAVLVTKEYHCLGDALIRNHFRTLDAEICCVAGNYDTLKDITTRFDIPFYHVSHENKTKQEFETELKEVLNKKNPDYIVLAKFMRILSPEFIADFEGKIINIHHSFLPAFIGASPYRRAFERGVKLIGATAHFVTNDLDEGPIIVQQTIPVNHTFSVSDMVVAGKEIEKSVLSKAMQLVFQDRVFRSGNKTIIFE</sequence>
<dbReference type="AlphaFoldDB" id="A0A2T0U577"/>
<dbReference type="UniPathway" id="UPA00074">
    <property type="reaction ID" value="UER00170"/>
</dbReference>
<dbReference type="EC" id="3.5.1.10" evidence="3 4"/>
<dbReference type="SUPFAM" id="SSF53328">
    <property type="entry name" value="Formyltransferase"/>
    <property type="match status" value="1"/>
</dbReference>
<evidence type="ECO:0000256" key="1">
    <source>
        <dbReference type="ARBA" id="ARBA00022563"/>
    </source>
</evidence>
<dbReference type="SUPFAM" id="SSF55021">
    <property type="entry name" value="ACT-like"/>
    <property type="match status" value="1"/>
</dbReference>
<evidence type="ECO:0000256" key="3">
    <source>
        <dbReference type="HAMAP-Rule" id="MF_01927"/>
    </source>
</evidence>
<dbReference type="PROSITE" id="PS51671">
    <property type="entry name" value="ACT"/>
    <property type="match status" value="1"/>
</dbReference>
<dbReference type="GO" id="GO:0006730">
    <property type="term" value="P:one-carbon metabolic process"/>
    <property type="evidence" value="ECO:0007669"/>
    <property type="project" value="UniProtKB-KW"/>
</dbReference>
<evidence type="ECO:0000313" key="7">
    <source>
        <dbReference type="Proteomes" id="UP000238034"/>
    </source>
</evidence>
<keyword evidence="7" id="KW-1185">Reference proteome</keyword>
<evidence type="ECO:0000256" key="4">
    <source>
        <dbReference type="NCBIfam" id="TIGR00655"/>
    </source>
</evidence>
<dbReference type="PANTHER" id="PTHR42706">
    <property type="entry name" value="FORMYLTETRAHYDROFOLATE DEFORMYLASE"/>
    <property type="match status" value="1"/>
</dbReference>
<dbReference type="GO" id="GO:0006189">
    <property type="term" value="P:'de novo' IMP biosynthetic process"/>
    <property type="evidence" value="ECO:0007669"/>
    <property type="project" value="UniProtKB-UniRule"/>
</dbReference>
<gene>
    <name evidence="3" type="primary">purU</name>
    <name evidence="6" type="ORF">B0I27_10467</name>
</gene>
<feature type="active site" evidence="3">
    <location>
        <position position="223"/>
    </location>
</feature>
<comment type="function">
    <text evidence="3">Catalyzes the hydrolysis of 10-formyltetrahydrofolate (formyl-FH4) to formate and tetrahydrofolate (FH4).</text>
</comment>
<evidence type="ECO:0000259" key="5">
    <source>
        <dbReference type="PROSITE" id="PS51671"/>
    </source>
</evidence>
<evidence type="ECO:0000256" key="2">
    <source>
        <dbReference type="ARBA" id="ARBA00022801"/>
    </source>
</evidence>
<dbReference type="PANTHER" id="PTHR42706:SF1">
    <property type="entry name" value="FORMYLTETRAHYDROFOLATE DEFORMYLASE 2, MITOCHONDRIAL"/>
    <property type="match status" value="1"/>
</dbReference>
<dbReference type="InterPro" id="IPR045865">
    <property type="entry name" value="ACT-like_dom_sf"/>
</dbReference>
<dbReference type="HAMAP" id="MF_01927">
    <property type="entry name" value="PurU"/>
    <property type="match status" value="1"/>
</dbReference>
<dbReference type="InterPro" id="IPR002912">
    <property type="entry name" value="ACT_dom"/>
</dbReference>
<dbReference type="NCBIfam" id="TIGR00655">
    <property type="entry name" value="PurU"/>
    <property type="match status" value="1"/>
</dbReference>
<dbReference type="PRINTS" id="PR01575">
    <property type="entry name" value="FFH4HYDRLASE"/>
</dbReference>
<feature type="domain" description="ACT" evidence="5">
    <location>
        <begin position="5"/>
        <end position="84"/>
    </location>
</feature>
<name>A0A2T0U577_9SPHI</name>
<dbReference type="GO" id="GO:0008864">
    <property type="term" value="F:formyltetrahydrofolate deformylase activity"/>
    <property type="evidence" value="ECO:0007669"/>
    <property type="project" value="UniProtKB-UniRule"/>
</dbReference>
<evidence type="ECO:0000313" key="6">
    <source>
        <dbReference type="EMBL" id="PRY53060.1"/>
    </source>
</evidence>
<dbReference type="Gene3D" id="3.40.50.170">
    <property type="entry name" value="Formyl transferase, N-terminal domain"/>
    <property type="match status" value="1"/>
</dbReference>
<dbReference type="Gene3D" id="3.30.70.260">
    <property type="match status" value="1"/>
</dbReference>
<dbReference type="Proteomes" id="UP000238034">
    <property type="component" value="Unassembled WGS sequence"/>
</dbReference>
<comment type="caution">
    <text evidence="6">The sequence shown here is derived from an EMBL/GenBank/DDBJ whole genome shotgun (WGS) entry which is preliminary data.</text>
</comment>
<dbReference type="NCBIfam" id="NF004684">
    <property type="entry name" value="PRK06027.1"/>
    <property type="match status" value="1"/>
</dbReference>
<dbReference type="InterPro" id="IPR036477">
    <property type="entry name" value="Formyl_transf_N_sf"/>
</dbReference>
<comment type="catalytic activity">
    <reaction evidence="3">
        <text>(6R)-10-formyltetrahydrofolate + H2O = (6S)-5,6,7,8-tetrahydrofolate + formate + H(+)</text>
        <dbReference type="Rhea" id="RHEA:19833"/>
        <dbReference type="ChEBI" id="CHEBI:15377"/>
        <dbReference type="ChEBI" id="CHEBI:15378"/>
        <dbReference type="ChEBI" id="CHEBI:15740"/>
        <dbReference type="ChEBI" id="CHEBI:57453"/>
        <dbReference type="ChEBI" id="CHEBI:195366"/>
        <dbReference type="EC" id="3.5.1.10"/>
    </reaction>
</comment>
<dbReference type="OrthoDB" id="9806170at2"/>
<keyword evidence="3" id="KW-0658">Purine biosynthesis</keyword>
<comment type="similarity">
    <text evidence="3">Belongs to the PurU family.</text>
</comment>
<dbReference type="EMBL" id="PVTH01000004">
    <property type="protein sequence ID" value="PRY53060.1"/>
    <property type="molecule type" value="Genomic_DNA"/>
</dbReference>
<keyword evidence="1 3" id="KW-0554">One-carbon metabolism</keyword>
<dbReference type="InterPro" id="IPR004810">
    <property type="entry name" value="PurU"/>
</dbReference>
<dbReference type="PIRSF" id="PIRSF036480">
    <property type="entry name" value="FormyFH4_hydr"/>
    <property type="match status" value="1"/>
</dbReference>
<accession>A0A2T0U577</accession>
<keyword evidence="2 3" id="KW-0378">Hydrolase</keyword>
<proteinExistence type="inferred from homology"/>
<reference evidence="6 7" key="1">
    <citation type="submission" date="2018-03" db="EMBL/GenBank/DDBJ databases">
        <title>Genomic Encyclopedia of Type Strains, Phase III (KMG-III): the genomes of soil and plant-associated and newly described type strains.</title>
        <authorList>
            <person name="Whitman W."/>
        </authorList>
    </citation>
    <scope>NUCLEOTIDE SEQUENCE [LARGE SCALE GENOMIC DNA]</scope>
    <source>
        <strain evidence="6 7">CGMCC 1.9313</strain>
    </source>
</reference>
<comment type="pathway">
    <text evidence="3">Purine metabolism; IMP biosynthesis via de novo pathway; formate from 10-formyl-5,6,7,8-tetrahydrofolate: step 1/1.</text>
</comment>
<dbReference type="Pfam" id="PF00551">
    <property type="entry name" value="Formyl_trans_N"/>
    <property type="match status" value="1"/>
</dbReference>
<dbReference type="RefSeq" id="WP_106292645.1">
    <property type="nucleotide sequence ID" value="NZ_PVTH01000004.1"/>
</dbReference>
<dbReference type="InterPro" id="IPR002376">
    <property type="entry name" value="Formyl_transf_N"/>
</dbReference>
<protein>
    <recommendedName>
        <fullName evidence="3 4">Formyltetrahydrofolate deformylase</fullName>
        <ecNumber evidence="3 4">3.5.1.10</ecNumber>
    </recommendedName>
    <alternativeName>
        <fullName evidence="3">Formyl-FH(4) hydrolase</fullName>
    </alternativeName>
</protein>